<dbReference type="Proteomes" id="UP001205560">
    <property type="component" value="Unassembled WGS sequence"/>
</dbReference>
<evidence type="ECO:0000256" key="1">
    <source>
        <dbReference type="ARBA" id="ARBA00004141"/>
    </source>
</evidence>
<feature type="transmembrane region" description="Helical" evidence="7">
    <location>
        <begin position="97"/>
        <end position="122"/>
    </location>
</feature>
<feature type="transmembrane region" description="Helical" evidence="7">
    <location>
        <begin position="274"/>
        <end position="291"/>
    </location>
</feature>
<feature type="transmembrane region" description="Helical" evidence="7">
    <location>
        <begin position="7"/>
        <end position="34"/>
    </location>
</feature>
<keyword evidence="4 7" id="KW-1133">Transmembrane helix</keyword>
<reference evidence="9 10" key="1">
    <citation type="submission" date="2022-08" db="EMBL/GenBank/DDBJ databases">
        <title>Reclassification of Massilia species as members of the genera Telluria, Duganella, Pseudoduganella, Mokoshia gen. nov. and Zemynaea gen. nov. using orthogonal and non-orthogonal genome-based approaches.</title>
        <authorList>
            <person name="Bowman J.P."/>
        </authorList>
    </citation>
    <scope>NUCLEOTIDE SEQUENCE [LARGE SCALE GENOMIC DNA]</scope>
    <source>
        <strain evidence="9 10">LMG 28164</strain>
    </source>
</reference>
<keyword evidence="10" id="KW-1185">Reference proteome</keyword>
<name>A0ABT2A695_9BURK</name>
<feature type="transmembrane region" description="Helical" evidence="7">
    <location>
        <begin position="241"/>
        <end position="262"/>
    </location>
</feature>
<dbReference type="InterPro" id="IPR036259">
    <property type="entry name" value="MFS_trans_sf"/>
</dbReference>
<dbReference type="InterPro" id="IPR044772">
    <property type="entry name" value="NO3_transporter"/>
</dbReference>
<dbReference type="Gene3D" id="1.20.1250.20">
    <property type="entry name" value="MFS general substrate transporter like domains"/>
    <property type="match status" value="2"/>
</dbReference>
<evidence type="ECO:0000259" key="8">
    <source>
        <dbReference type="PROSITE" id="PS50850"/>
    </source>
</evidence>
<comment type="caution">
    <text evidence="9">The sequence shown here is derived from an EMBL/GenBank/DDBJ whole genome shotgun (WGS) entry which is preliminary data.</text>
</comment>
<evidence type="ECO:0000256" key="3">
    <source>
        <dbReference type="ARBA" id="ARBA00022692"/>
    </source>
</evidence>
<accession>A0ABT2A695</accession>
<evidence type="ECO:0000256" key="6">
    <source>
        <dbReference type="ARBA" id="ARBA00023136"/>
    </source>
</evidence>
<feature type="transmembrane region" description="Helical" evidence="7">
    <location>
        <begin position="166"/>
        <end position="183"/>
    </location>
</feature>
<keyword evidence="3 7" id="KW-0812">Transmembrane</keyword>
<keyword evidence="5" id="KW-0534">Nitrate assimilation</keyword>
<dbReference type="InterPro" id="IPR011701">
    <property type="entry name" value="MFS"/>
</dbReference>
<protein>
    <submittedName>
        <fullName evidence="9">NarK/NasA family nitrate transporter</fullName>
    </submittedName>
</protein>
<dbReference type="EMBL" id="JANUGX010000010">
    <property type="protein sequence ID" value="MCS0589693.1"/>
    <property type="molecule type" value="Genomic_DNA"/>
</dbReference>
<feature type="transmembrane region" description="Helical" evidence="7">
    <location>
        <begin position="46"/>
        <end position="64"/>
    </location>
</feature>
<feature type="domain" description="Major facilitator superfamily (MFS) profile" evidence="8">
    <location>
        <begin position="7"/>
        <end position="405"/>
    </location>
</feature>
<evidence type="ECO:0000313" key="9">
    <source>
        <dbReference type="EMBL" id="MCS0589693.1"/>
    </source>
</evidence>
<feature type="transmembrane region" description="Helical" evidence="7">
    <location>
        <begin position="311"/>
        <end position="334"/>
    </location>
</feature>
<feature type="transmembrane region" description="Helical" evidence="7">
    <location>
        <begin position="208"/>
        <end position="229"/>
    </location>
</feature>
<evidence type="ECO:0000256" key="4">
    <source>
        <dbReference type="ARBA" id="ARBA00022989"/>
    </source>
</evidence>
<dbReference type="PANTHER" id="PTHR23515">
    <property type="entry name" value="HIGH-AFFINITY NITRATE TRANSPORTER 2.3"/>
    <property type="match status" value="1"/>
</dbReference>
<comment type="similarity">
    <text evidence="2">Belongs to the major facilitator superfamily. Nitrate/nitrite porter (TC 2.A.1.8) family.</text>
</comment>
<feature type="transmembrane region" description="Helical" evidence="7">
    <location>
        <begin position="377"/>
        <end position="396"/>
    </location>
</feature>
<feature type="transmembrane region" description="Helical" evidence="7">
    <location>
        <begin position="71"/>
        <end position="91"/>
    </location>
</feature>
<gene>
    <name evidence="9" type="ORF">NX782_10795</name>
</gene>
<dbReference type="PROSITE" id="PS50850">
    <property type="entry name" value="MFS"/>
    <property type="match status" value="1"/>
</dbReference>
<feature type="transmembrane region" description="Helical" evidence="7">
    <location>
        <begin position="134"/>
        <end position="160"/>
    </location>
</feature>
<comment type="subcellular location">
    <subcellularLocation>
        <location evidence="1">Membrane</location>
        <topology evidence="1">Multi-pass membrane protein</topology>
    </subcellularLocation>
</comment>
<evidence type="ECO:0000256" key="7">
    <source>
        <dbReference type="SAM" id="Phobius"/>
    </source>
</evidence>
<dbReference type="RefSeq" id="WP_258845451.1">
    <property type="nucleotide sequence ID" value="NZ_JANUGX010000010.1"/>
</dbReference>
<evidence type="ECO:0000313" key="10">
    <source>
        <dbReference type="Proteomes" id="UP001205560"/>
    </source>
</evidence>
<sequence>MSTDRRPLAVLASSTFAFTICFAIWMMFAVLGIPIKAKLGLNETEFGLLVATPVLSGALVRVPLGIWTDRFGGRIVFFTLMMACALPIWLIGYATEYWHFLVLGLFVGLAGGSFSVGTPYVARWFGKERRGFAMGVFGAGNSGSALTKFVAPAIIAAAGWQALPKVYAVAMIVTALLFWFGSYSDPSHKAPSGESVAQQMRVLKDPRVWRYCQYYSVVFGGYVGLALWMTKYYVGEYGFDLKLAALLAACFSLPGGVLRALGGWISDKYGAYKVTWAVMWVCWVCFFILSYPQTTMSVKTVGGAMDLHLGLGPVLFTCLLFVVGVAMAIGKASVFRFIADDFSDNIGAVSGVVGLAGGLGGFILPIMFGAIVDLTGIRSSSFMLLYGTVCVSLIWMHFSFKPQAKPAVPAAVPAAAKPTARKAA</sequence>
<keyword evidence="6 7" id="KW-0472">Membrane</keyword>
<evidence type="ECO:0000256" key="2">
    <source>
        <dbReference type="ARBA" id="ARBA00008432"/>
    </source>
</evidence>
<evidence type="ECO:0000256" key="5">
    <source>
        <dbReference type="ARBA" id="ARBA00023063"/>
    </source>
</evidence>
<dbReference type="CDD" id="cd17341">
    <property type="entry name" value="MFS_NRT2_like"/>
    <property type="match status" value="1"/>
</dbReference>
<dbReference type="Pfam" id="PF07690">
    <property type="entry name" value="MFS_1"/>
    <property type="match status" value="1"/>
</dbReference>
<dbReference type="InterPro" id="IPR020846">
    <property type="entry name" value="MFS_dom"/>
</dbReference>
<organism evidence="9 10">
    <name type="scientific">Massilia norwichensis</name>
    <dbReference type="NCBI Taxonomy" id="1442366"/>
    <lineage>
        <taxon>Bacteria</taxon>
        <taxon>Pseudomonadati</taxon>
        <taxon>Pseudomonadota</taxon>
        <taxon>Betaproteobacteria</taxon>
        <taxon>Burkholderiales</taxon>
        <taxon>Oxalobacteraceae</taxon>
        <taxon>Telluria group</taxon>
        <taxon>Massilia</taxon>
    </lineage>
</organism>
<feature type="transmembrane region" description="Helical" evidence="7">
    <location>
        <begin position="346"/>
        <end position="371"/>
    </location>
</feature>
<dbReference type="SUPFAM" id="SSF103473">
    <property type="entry name" value="MFS general substrate transporter"/>
    <property type="match status" value="1"/>
</dbReference>
<proteinExistence type="inferred from homology"/>